<sequence>MNPLFRLAADLDLVLRLAGRGPVAYVPGLVRDYRTHPGNVTRRHRELVACIDGILRMHRAAAIRAGRDDLVADLRVGRAANGRFAFWSAARAAGTALRSRRPLGAVGELAWAFRVAPTAPLSWLGRRLPARRDP</sequence>
<protein>
    <recommendedName>
        <fullName evidence="2">Glycosyltransferase 2-like domain-containing protein</fullName>
    </recommendedName>
</protein>
<organism evidence="1">
    <name type="scientific">bioreactor metagenome</name>
    <dbReference type="NCBI Taxonomy" id="1076179"/>
    <lineage>
        <taxon>unclassified sequences</taxon>
        <taxon>metagenomes</taxon>
        <taxon>ecological metagenomes</taxon>
    </lineage>
</organism>
<comment type="caution">
    <text evidence="1">The sequence shown here is derived from an EMBL/GenBank/DDBJ whole genome shotgun (WGS) entry which is preliminary data.</text>
</comment>
<dbReference type="EMBL" id="VSSQ01008137">
    <property type="protein sequence ID" value="MPM38000.1"/>
    <property type="molecule type" value="Genomic_DNA"/>
</dbReference>
<evidence type="ECO:0000313" key="1">
    <source>
        <dbReference type="EMBL" id="MPM38000.1"/>
    </source>
</evidence>
<name>A0A644ZAT4_9ZZZZ</name>
<accession>A0A644ZAT4</accession>
<gene>
    <name evidence="1" type="ORF">SDC9_84623</name>
</gene>
<dbReference type="AlphaFoldDB" id="A0A644ZAT4"/>
<proteinExistence type="predicted"/>
<reference evidence="1" key="1">
    <citation type="submission" date="2019-08" db="EMBL/GenBank/DDBJ databases">
        <authorList>
            <person name="Kucharzyk K."/>
            <person name="Murdoch R.W."/>
            <person name="Higgins S."/>
            <person name="Loffler F."/>
        </authorList>
    </citation>
    <scope>NUCLEOTIDE SEQUENCE</scope>
</reference>
<evidence type="ECO:0008006" key="2">
    <source>
        <dbReference type="Google" id="ProtNLM"/>
    </source>
</evidence>